<proteinExistence type="predicted"/>
<dbReference type="AlphaFoldDB" id="A0AAE0IVI5"/>
<dbReference type="GO" id="GO:0044773">
    <property type="term" value="P:mitotic DNA damage checkpoint signaling"/>
    <property type="evidence" value="ECO:0007669"/>
    <property type="project" value="TreeGrafter"/>
</dbReference>
<keyword evidence="3" id="KW-1185">Reference proteome</keyword>
<reference evidence="2" key="2">
    <citation type="submission" date="2023-06" db="EMBL/GenBank/DDBJ databases">
        <authorList>
            <consortium name="Lawrence Berkeley National Laboratory"/>
            <person name="Haridas S."/>
            <person name="Hensen N."/>
            <person name="Bonometti L."/>
            <person name="Westerberg I."/>
            <person name="Brannstrom I.O."/>
            <person name="Guillou S."/>
            <person name="Cros-Aarteil S."/>
            <person name="Calhoun S."/>
            <person name="Kuo A."/>
            <person name="Mondo S."/>
            <person name="Pangilinan J."/>
            <person name="Riley R."/>
            <person name="Labutti K."/>
            <person name="Andreopoulos B."/>
            <person name="Lipzen A."/>
            <person name="Chen C."/>
            <person name="Yanf M."/>
            <person name="Daum C."/>
            <person name="Ng V."/>
            <person name="Clum A."/>
            <person name="Steindorff A."/>
            <person name="Ohm R."/>
            <person name="Martin F."/>
            <person name="Silar P."/>
            <person name="Natvig D."/>
            <person name="Lalanne C."/>
            <person name="Gautier V."/>
            <person name="Ament-Velasquez S.L."/>
            <person name="Kruys A."/>
            <person name="Hutchinson M.I."/>
            <person name="Powell A.J."/>
            <person name="Barry K."/>
            <person name="Miller A.N."/>
            <person name="Grigoriev I.V."/>
            <person name="Debuchy R."/>
            <person name="Gladieux P."/>
            <person name="Thoren M.H."/>
            <person name="Johannesson H."/>
        </authorList>
    </citation>
    <scope>NUCLEOTIDE SEQUENCE</scope>
    <source>
        <strain evidence="2">CBS 118394</strain>
    </source>
</reference>
<dbReference type="GO" id="GO:0005634">
    <property type="term" value="C:nucleus"/>
    <property type="evidence" value="ECO:0007669"/>
    <property type="project" value="TreeGrafter"/>
</dbReference>
<dbReference type="PROSITE" id="PS00108">
    <property type="entry name" value="PROTEIN_KINASE_ST"/>
    <property type="match status" value="1"/>
</dbReference>
<dbReference type="GO" id="GO:0005524">
    <property type="term" value="F:ATP binding"/>
    <property type="evidence" value="ECO:0007669"/>
    <property type="project" value="InterPro"/>
</dbReference>
<evidence type="ECO:0000259" key="1">
    <source>
        <dbReference type="PROSITE" id="PS50011"/>
    </source>
</evidence>
<dbReference type="Gene3D" id="1.10.510.10">
    <property type="entry name" value="Transferase(Phosphotransferase) domain 1"/>
    <property type="match status" value="1"/>
</dbReference>
<dbReference type="PANTHER" id="PTHR44167">
    <property type="entry name" value="OVARIAN-SPECIFIC SERINE/THREONINE-PROTEIN KINASE LOK-RELATED"/>
    <property type="match status" value="1"/>
</dbReference>
<dbReference type="PANTHER" id="PTHR44167:SF18">
    <property type="entry name" value="PROTEIN KINASE DOMAIN-CONTAINING PROTEIN"/>
    <property type="match status" value="1"/>
</dbReference>
<dbReference type="EMBL" id="JAUEDM010000001">
    <property type="protein sequence ID" value="KAK3331326.1"/>
    <property type="molecule type" value="Genomic_DNA"/>
</dbReference>
<dbReference type="InterPro" id="IPR008271">
    <property type="entry name" value="Ser/Thr_kinase_AS"/>
</dbReference>
<dbReference type="GO" id="GO:0004674">
    <property type="term" value="F:protein serine/threonine kinase activity"/>
    <property type="evidence" value="ECO:0007669"/>
    <property type="project" value="TreeGrafter"/>
</dbReference>
<dbReference type="PROSITE" id="PS50011">
    <property type="entry name" value="PROTEIN_KINASE_DOM"/>
    <property type="match status" value="1"/>
</dbReference>
<dbReference type="Pfam" id="PF00069">
    <property type="entry name" value="Pkinase"/>
    <property type="match status" value="1"/>
</dbReference>
<organism evidence="2 3">
    <name type="scientific">Apodospora peruviana</name>
    <dbReference type="NCBI Taxonomy" id="516989"/>
    <lineage>
        <taxon>Eukaryota</taxon>
        <taxon>Fungi</taxon>
        <taxon>Dikarya</taxon>
        <taxon>Ascomycota</taxon>
        <taxon>Pezizomycotina</taxon>
        <taxon>Sordariomycetes</taxon>
        <taxon>Sordariomycetidae</taxon>
        <taxon>Sordariales</taxon>
        <taxon>Lasiosphaeriaceae</taxon>
        <taxon>Apodospora</taxon>
    </lineage>
</organism>
<gene>
    <name evidence="2" type="ORF">B0H66DRAFT_546319</name>
</gene>
<evidence type="ECO:0000313" key="3">
    <source>
        <dbReference type="Proteomes" id="UP001283341"/>
    </source>
</evidence>
<dbReference type="SMART" id="SM00220">
    <property type="entry name" value="S_TKc"/>
    <property type="match status" value="1"/>
</dbReference>
<accession>A0AAE0IVI5</accession>
<evidence type="ECO:0000313" key="2">
    <source>
        <dbReference type="EMBL" id="KAK3331326.1"/>
    </source>
</evidence>
<sequence length="702" mass="79461">MVSDPASDRSSDPVQAFRDYIDYLSGEHLHDGLDGHNNARRFVCRAALASYWTIDKIREVLGPERFFQDQDISLDIHTFQLLILSILCHIGQPLYITVFVRNQVTDARLPLFPALFQDGRWPQDPQSLRTWGLFSERQWAFCPLIFGARGNKVPIDLVLPIRSMIELNVRSGSLSTSIYKVSLYRCCNRWSTDDVVFKILDSRAGHLWKNETDIYSSLFSSPDNDLSSTRYREEGSDLGIPTVGLSSVAGYFGSYVLQTRCNWPQSTGKGTQLTVLDRVDESPSRGELVVPKYIIVLEYACGGTLTEFCQQNMPLLSSPAQRDKLAFWHQMFNILPGLHAIHRLSITHRDVKGTNILYTGAPIHNTGEPCFKLADFGFGDLGGGGEVARRGTRASRRGNQIYSRFWFQSSPMLLSTLFWVWLPCQVRSILDTHYLTASPECCGVHSHPVQWTSRPQPYTPAADIWALGCLFSDTLVKCRLGQESVERYWKQRILENGSTPLRNLEWDSGFHDGRNRLSTVDDMHREALDGCADDDVLHIVSRLVLGWMLQPLERRELVDAWQLRCLWVQAVSARRSISADSIITTTACDAVVFYDANSRIIVYHSNLHFILNRRMQRSRQPSPFIVFLIASPPGDPGSDATPPTHRPILSRWPRCTLRVSTGSMYFRNATRSASASMTRTGITICCLGSTAKRVRMSHFEHT</sequence>
<reference evidence="2" key="1">
    <citation type="journal article" date="2023" name="Mol. Phylogenet. Evol.">
        <title>Genome-scale phylogeny and comparative genomics of the fungal order Sordariales.</title>
        <authorList>
            <person name="Hensen N."/>
            <person name="Bonometti L."/>
            <person name="Westerberg I."/>
            <person name="Brannstrom I.O."/>
            <person name="Guillou S."/>
            <person name="Cros-Aarteil S."/>
            <person name="Calhoun S."/>
            <person name="Haridas S."/>
            <person name="Kuo A."/>
            <person name="Mondo S."/>
            <person name="Pangilinan J."/>
            <person name="Riley R."/>
            <person name="LaButti K."/>
            <person name="Andreopoulos B."/>
            <person name="Lipzen A."/>
            <person name="Chen C."/>
            <person name="Yan M."/>
            <person name="Daum C."/>
            <person name="Ng V."/>
            <person name="Clum A."/>
            <person name="Steindorff A."/>
            <person name="Ohm R.A."/>
            <person name="Martin F."/>
            <person name="Silar P."/>
            <person name="Natvig D.O."/>
            <person name="Lalanne C."/>
            <person name="Gautier V."/>
            <person name="Ament-Velasquez S.L."/>
            <person name="Kruys A."/>
            <person name="Hutchinson M.I."/>
            <person name="Powell A.J."/>
            <person name="Barry K."/>
            <person name="Miller A.N."/>
            <person name="Grigoriev I.V."/>
            <person name="Debuchy R."/>
            <person name="Gladieux P."/>
            <person name="Hiltunen Thoren M."/>
            <person name="Johannesson H."/>
        </authorList>
    </citation>
    <scope>NUCLEOTIDE SEQUENCE</scope>
    <source>
        <strain evidence="2">CBS 118394</strain>
    </source>
</reference>
<dbReference type="InterPro" id="IPR000719">
    <property type="entry name" value="Prot_kinase_dom"/>
</dbReference>
<dbReference type="SUPFAM" id="SSF56112">
    <property type="entry name" value="Protein kinase-like (PK-like)"/>
    <property type="match status" value="1"/>
</dbReference>
<protein>
    <recommendedName>
        <fullName evidence="1">Protein kinase domain-containing protein</fullName>
    </recommendedName>
</protein>
<dbReference type="InterPro" id="IPR011009">
    <property type="entry name" value="Kinase-like_dom_sf"/>
</dbReference>
<feature type="domain" description="Protein kinase" evidence="1">
    <location>
        <begin position="163"/>
        <end position="568"/>
    </location>
</feature>
<comment type="caution">
    <text evidence="2">The sequence shown here is derived from an EMBL/GenBank/DDBJ whole genome shotgun (WGS) entry which is preliminary data.</text>
</comment>
<dbReference type="Proteomes" id="UP001283341">
    <property type="component" value="Unassembled WGS sequence"/>
</dbReference>
<dbReference type="GO" id="GO:0005737">
    <property type="term" value="C:cytoplasm"/>
    <property type="evidence" value="ECO:0007669"/>
    <property type="project" value="TreeGrafter"/>
</dbReference>
<name>A0AAE0IVI5_9PEZI</name>